<evidence type="ECO:0000256" key="1">
    <source>
        <dbReference type="ARBA" id="ARBA00004123"/>
    </source>
</evidence>
<feature type="region of interest" description="SAW" evidence="5">
    <location>
        <begin position="371"/>
        <end position="445"/>
    </location>
</feature>
<evidence type="ECO:0000313" key="6">
    <source>
        <dbReference type="EMBL" id="RDX78943.1"/>
    </source>
</evidence>
<evidence type="ECO:0000256" key="5">
    <source>
        <dbReference type="PROSITE-ProRule" id="PRU01191"/>
    </source>
</evidence>
<protein>
    <submittedName>
        <fullName evidence="6">Scarecrow-like protein 3</fullName>
    </submittedName>
</protein>
<comment type="subcellular location">
    <subcellularLocation>
        <location evidence="1">Nucleus</location>
    </subcellularLocation>
</comment>
<evidence type="ECO:0000313" key="7">
    <source>
        <dbReference type="Proteomes" id="UP000257109"/>
    </source>
</evidence>
<dbReference type="InterPro" id="IPR005202">
    <property type="entry name" value="TF_GRAS"/>
</dbReference>
<feature type="non-terminal residue" evidence="6">
    <location>
        <position position="1"/>
    </location>
</feature>
<reference evidence="6" key="1">
    <citation type="submission" date="2018-05" db="EMBL/GenBank/DDBJ databases">
        <title>Draft genome of Mucuna pruriens seed.</title>
        <authorList>
            <person name="Nnadi N.E."/>
            <person name="Vos R."/>
            <person name="Hasami M.H."/>
            <person name="Devisetty U.K."/>
            <person name="Aguiy J.C."/>
        </authorList>
    </citation>
    <scope>NUCLEOTIDE SEQUENCE [LARGE SCALE GENOMIC DNA]</scope>
    <source>
        <strain evidence="6">JCA_2017</strain>
    </source>
</reference>
<accession>A0A371FLF1</accession>
<keyword evidence="2" id="KW-0805">Transcription regulation</keyword>
<comment type="caution">
    <text evidence="5">Lacks conserved residue(s) required for the propagation of feature annotation.</text>
</comment>
<proteinExistence type="inferred from homology"/>
<dbReference type="GO" id="GO:0005634">
    <property type="term" value="C:nucleus"/>
    <property type="evidence" value="ECO:0007669"/>
    <property type="project" value="UniProtKB-SubCell"/>
</dbReference>
<dbReference type="PROSITE" id="PS50985">
    <property type="entry name" value="GRAS"/>
    <property type="match status" value="1"/>
</dbReference>
<dbReference type="Proteomes" id="UP000257109">
    <property type="component" value="Unassembled WGS sequence"/>
</dbReference>
<organism evidence="6 7">
    <name type="scientific">Mucuna pruriens</name>
    <name type="common">Velvet bean</name>
    <name type="synonym">Dolichos pruriens</name>
    <dbReference type="NCBI Taxonomy" id="157652"/>
    <lineage>
        <taxon>Eukaryota</taxon>
        <taxon>Viridiplantae</taxon>
        <taxon>Streptophyta</taxon>
        <taxon>Embryophyta</taxon>
        <taxon>Tracheophyta</taxon>
        <taxon>Spermatophyta</taxon>
        <taxon>Magnoliopsida</taxon>
        <taxon>eudicotyledons</taxon>
        <taxon>Gunneridae</taxon>
        <taxon>Pentapetalae</taxon>
        <taxon>rosids</taxon>
        <taxon>fabids</taxon>
        <taxon>Fabales</taxon>
        <taxon>Fabaceae</taxon>
        <taxon>Papilionoideae</taxon>
        <taxon>50 kb inversion clade</taxon>
        <taxon>NPAAA clade</taxon>
        <taxon>indigoferoid/millettioid clade</taxon>
        <taxon>Phaseoleae</taxon>
        <taxon>Mucuna</taxon>
    </lineage>
</organism>
<keyword evidence="4" id="KW-0539">Nucleus</keyword>
<comment type="similarity">
    <text evidence="5">Belongs to the GRAS family.</text>
</comment>
<name>A0A371FLF1_MUCPR</name>
<dbReference type="AlphaFoldDB" id="A0A371FLF1"/>
<dbReference type="STRING" id="157652.A0A371FLF1"/>
<evidence type="ECO:0000256" key="4">
    <source>
        <dbReference type="ARBA" id="ARBA00023242"/>
    </source>
</evidence>
<evidence type="ECO:0000256" key="2">
    <source>
        <dbReference type="ARBA" id="ARBA00023015"/>
    </source>
</evidence>
<dbReference type="Pfam" id="PF03514">
    <property type="entry name" value="GRAS"/>
    <property type="match status" value="1"/>
</dbReference>
<dbReference type="OrthoDB" id="1391206at2759"/>
<sequence>MKERKKGYLNKGRWTQEKKKLNHQDVEGMNCEDEDQEGIRLVHLLKDCAKHTESGNFVGADIALYHLSHLASPTGDSLQRLATYFSEALAFCQVAKNLRGVPKVLRLVKSFSTPEQQLVKQLSFESYPFLKIAHIITNQAIIEAMQEETIINVLDLSPSNALQWTNLMHGLKESSPNIPYMKIIVTAIHENKEVLDQMESHLRVEAERLHFPFEFNSVVSRLESLDPEALPIKKGEPLAISSVLQLHSLLATNDDEMVKMRSQRIFAEMLVKQKKKVDPSPNSALSPFSPCPSHKMECFLYGLWKLQPKVMVITEQESNVNGHSLTERVEKALDFYGALFDCLEASTSRTLVRRSLVEKMLLGEEIKNIIACEGVERKERHEKLETWIPRLELAGFGRVSISSNGIWQATNLLQSYVRGYHIDQENKCLFICWDKIPLFSVSAWKF</sequence>
<dbReference type="EMBL" id="QJKJ01008691">
    <property type="protein sequence ID" value="RDX78943.1"/>
    <property type="molecule type" value="Genomic_DNA"/>
</dbReference>
<comment type="caution">
    <text evidence="6">The sequence shown here is derived from an EMBL/GenBank/DDBJ whole genome shotgun (WGS) entry which is preliminary data.</text>
</comment>
<gene>
    <name evidence="6" type="primary">SCL3</name>
    <name evidence="6" type="ORF">CR513_40695</name>
</gene>
<keyword evidence="7" id="KW-1185">Reference proteome</keyword>
<dbReference type="PANTHER" id="PTHR31636">
    <property type="entry name" value="OSJNBA0084A10.13 PROTEIN-RELATED"/>
    <property type="match status" value="1"/>
</dbReference>
<keyword evidence="3" id="KW-0804">Transcription</keyword>
<feature type="short sequence motif" description="LXXLL motif" evidence="5">
    <location>
        <begin position="246"/>
        <end position="250"/>
    </location>
</feature>
<evidence type="ECO:0000256" key="3">
    <source>
        <dbReference type="ARBA" id="ARBA00023163"/>
    </source>
</evidence>